<keyword evidence="3" id="KW-1185">Reference proteome</keyword>
<dbReference type="GeneID" id="77932353"/>
<reference evidence="2" key="1">
    <citation type="submission" date="2021-04" db="EMBL/GenBank/DDBJ databases">
        <authorList>
            <person name="Edwards E.G."/>
            <person name="Siddiqui F.A."/>
            <person name="Anastasi R.E."/>
            <person name="Conroy D.J."/>
            <person name="Gerton T.J."/>
            <person name="Laizure I.E."/>
            <person name="Reynolds J.D."/>
            <person name="Ulker M."/>
            <person name="Ouellette S.K."/>
            <person name="Duggan K.O."/>
            <person name="Johnson K.C."/>
            <person name="MacLea K.S."/>
            <person name="Garlena R.A."/>
            <person name="Russell D.A."/>
            <person name="Jacobs-Sera D."/>
            <person name="Hatfull G.F."/>
        </authorList>
    </citation>
    <scope>NUCLEOTIDE SEQUENCE</scope>
</reference>
<feature type="compositionally biased region" description="Basic and acidic residues" evidence="1">
    <location>
        <begin position="106"/>
        <end position="117"/>
    </location>
</feature>
<dbReference type="Proteomes" id="UP000693725">
    <property type="component" value="Segment"/>
</dbReference>
<name>A0A8F3INM6_9CAUD</name>
<dbReference type="EMBL" id="MW862992">
    <property type="protein sequence ID" value="QWY82835.1"/>
    <property type="molecule type" value="Genomic_DNA"/>
</dbReference>
<evidence type="ECO:0000256" key="1">
    <source>
        <dbReference type="SAM" id="MobiDB-lite"/>
    </source>
</evidence>
<dbReference type="KEGG" id="vg:77932353"/>
<sequence>MSARLRVPTEGFPLWLGVALTGNPLGAVTAYGQGNPYLGSMFASLFAYSCWRLMKLLAEGGRETDPSPAPELPAVQRKDRTRQVAQHDEWDAAYRRALPPTPGRPVWERRPYRKDLP</sequence>
<feature type="region of interest" description="Disordered" evidence="1">
    <location>
        <begin position="61"/>
        <end position="117"/>
    </location>
</feature>
<protein>
    <submittedName>
        <fullName evidence="2">Uncharacterized protein</fullName>
    </submittedName>
</protein>
<dbReference type="RefSeq" id="YP_010656476.1">
    <property type="nucleotide sequence ID" value="NC_070838.1"/>
</dbReference>
<gene>
    <name evidence="2" type="primary">95</name>
    <name evidence="2" type="ORF">SEA_SILENTRX_95</name>
</gene>
<proteinExistence type="predicted"/>
<evidence type="ECO:0000313" key="3">
    <source>
        <dbReference type="Proteomes" id="UP000693725"/>
    </source>
</evidence>
<feature type="compositionally biased region" description="Basic and acidic residues" evidence="1">
    <location>
        <begin position="76"/>
        <end position="94"/>
    </location>
</feature>
<accession>A0A8F3INM6</accession>
<evidence type="ECO:0000313" key="2">
    <source>
        <dbReference type="EMBL" id="QWY82835.1"/>
    </source>
</evidence>
<organism evidence="2 3">
    <name type="scientific">Arthrobacter phage SilentRX</name>
    <dbReference type="NCBI Taxonomy" id="2836091"/>
    <lineage>
        <taxon>Viruses</taxon>
        <taxon>Duplodnaviria</taxon>
        <taxon>Heunggongvirae</taxon>
        <taxon>Uroviricota</taxon>
        <taxon>Caudoviricetes</taxon>
        <taxon>Silentrexvirus</taxon>
        <taxon>Silentrexvirus silentrx</taxon>
    </lineage>
</organism>